<keyword evidence="2" id="KW-1185">Reference proteome</keyword>
<proteinExistence type="predicted"/>
<comment type="caution">
    <text evidence="1">The sequence shown here is derived from an EMBL/GenBank/DDBJ whole genome shotgun (WGS) entry which is preliminary data.</text>
</comment>
<evidence type="ECO:0000313" key="2">
    <source>
        <dbReference type="Proteomes" id="UP000789860"/>
    </source>
</evidence>
<dbReference type="EMBL" id="CAJVPM010047381">
    <property type="protein sequence ID" value="CAG8720714.1"/>
    <property type="molecule type" value="Genomic_DNA"/>
</dbReference>
<protein>
    <submittedName>
        <fullName evidence="1">9501_t:CDS:1</fullName>
    </submittedName>
</protein>
<reference evidence="1" key="1">
    <citation type="submission" date="2021-06" db="EMBL/GenBank/DDBJ databases">
        <authorList>
            <person name="Kallberg Y."/>
            <person name="Tangrot J."/>
            <person name="Rosling A."/>
        </authorList>
    </citation>
    <scope>NUCLEOTIDE SEQUENCE</scope>
    <source>
        <strain evidence="1">AU212A</strain>
    </source>
</reference>
<name>A0ACA9PWM3_9GLOM</name>
<organism evidence="1 2">
    <name type="scientific">Scutellospora calospora</name>
    <dbReference type="NCBI Taxonomy" id="85575"/>
    <lineage>
        <taxon>Eukaryota</taxon>
        <taxon>Fungi</taxon>
        <taxon>Fungi incertae sedis</taxon>
        <taxon>Mucoromycota</taxon>
        <taxon>Glomeromycotina</taxon>
        <taxon>Glomeromycetes</taxon>
        <taxon>Diversisporales</taxon>
        <taxon>Gigasporaceae</taxon>
        <taxon>Scutellospora</taxon>
    </lineage>
</organism>
<dbReference type="Proteomes" id="UP000789860">
    <property type="component" value="Unassembled WGS sequence"/>
</dbReference>
<feature type="non-terminal residue" evidence="1">
    <location>
        <position position="1"/>
    </location>
</feature>
<accession>A0ACA9PWM3</accession>
<sequence length="102" mass="11897">NMRNQFEGIRNDYKDVVNKQHSLIEKERAETSIVRRENSNLQRLLGLSEGQAKQLEIQLADKTNELNQNRQALDQLRQAFQDLLVSNATYQTEARVVKEQLD</sequence>
<gene>
    <name evidence="1" type="ORF">SCALOS_LOCUS11245</name>
</gene>
<evidence type="ECO:0000313" key="1">
    <source>
        <dbReference type="EMBL" id="CAG8720714.1"/>
    </source>
</evidence>